<dbReference type="GO" id="GO:0004521">
    <property type="term" value="F:RNA endonuclease activity"/>
    <property type="evidence" value="ECO:0007669"/>
    <property type="project" value="TreeGrafter"/>
</dbReference>
<dbReference type="GO" id="GO:0030490">
    <property type="term" value="P:maturation of SSU-rRNA"/>
    <property type="evidence" value="ECO:0007669"/>
    <property type="project" value="TreeGrafter"/>
</dbReference>
<keyword evidence="2" id="KW-0479">Metal-binding</keyword>
<dbReference type="InterPro" id="IPR033411">
    <property type="entry name" value="Ribonuclease_PIN"/>
</dbReference>
<dbReference type="InterPro" id="IPR029060">
    <property type="entry name" value="PIN-like_dom_sf"/>
</dbReference>
<keyword evidence="1" id="KW-0540">Nuclease</keyword>
<sequence>MKVLDASAFIHDYEPDGETASIPAVRDELEDAAAYRYDAMAGGGMQVQVPGDAALASAREAARATGDLDVLSETDLRLLAAAHELDGTVVTDDYAVQNAADELGVGVDVIEQEGISERRNWNFQCQGCGREFDESKERCPVCGSDLARKRPR</sequence>
<dbReference type="SUPFAM" id="SSF88723">
    <property type="entry name" value="PIN domain-like"/>
    <property type="match status" value="1"/>
</dbReference>
<keyword evidence="5" id="KW-0255">Endonuclease</keyword>
<dbReference type="GO" id="GO:0046872">
    <property type="term" value="F:metal ion binding"/>
    <property type="evidence" value="ECO:0007669"/>
    <property type="project" value="UniProtKB-KW"/>
</dbReference>
<dbReference type="PANTHER" id="PTHR12814:SF2">
    <property type="entry name" value="RNA-BINDING PROTEIN NOB1"/>
    <property type="match status" value="1"/>
</dbReference>
<evidence type="ECO:0000256" key="1">
    <source>
        <dbReference type="ARBA" id="ARBA00022722"/>
    </source>
</evidence>
<dbReference type="CDD" id="cd09876">
    <property type="entry name" value="PIN_Nob1-like"/>
    <property type="match status" value="1"/>
</dbReference>
<dbReference type="Gene3D" id="3.40.50.1010">
    <property type="entry name" value="5'-nuclease"/>
    <property type="match status" value="1"/>
</dbReference>
<dbReference type="AlphaFoldDB" id="A0A0U5D047"/>
<dbReference type="Proteomes" id="UP000066737">
    <property type="component" value="Chromosome I"/>
</dbReference>
<feature type="domain" description="Ribonuclease PIN" evidence="4">
    <location>
        <begin position="3"/>
        <end position="85"/>
    </location>
</feature>
<accession>A0A0U5D047</accession>
<dbReference type="Pfam" id="PF17146">
    <property type="entry name" value="PIN_6"/>
    <property type="match status" value="1"/>
</dbReference>
<gene>
    <name evidence="5" type="primary">nob1</name>
    <name evidence="5" type="ORF">HHUB_3300</name>
</gene>
<evidence type="ECO:0000256" key="2">
    <source>
        <dbReference type="ARBA" id="ARBA00022723"/>
    </source>
</evidence>
<dbReference type="OrthoDB" id="27944at2157"/>
<proteinExistence type="predicted"/>
<dbReference type="PANTHER" id="PTHR12814">
    <property type="entry name" value="RNA-BINDING PROTEIN NOB1"/>
    <property type="match status" value="1"/>
</dbReference>
<dbReference type="RefSeq" id="WP_059057653.1">
    <property type="nucleotide sequence ID" value="NZ_CEML01000001.1"/>
</dbReference>
<keyword evidence="6" id="KW-1185">Reference proteome</keyword>
<reference evidence="6" key="1">
    <citation type="journal article" date="2016" name="Environ. Microbiol.">
        <title>The complete genome of a viable archaeum isolated from 123-million-year-old rock salt.</title>
        <authorList>
            <person name="Jaakkola S.T."/>
            <person name="Pfeiffer F."/>
            <person name="Ravantti J.J."/>
            <person name="Guo Q."/>
            <person name="Liu Y."/>
            <person name="Chen X."/>
            <person name="Ma H."/>
            <person name="Yang C."/>
            <person name="Oksanen H.M."/>
            <person name="Bamford D.H."/>
        </authorList>
    </citation>
    <scope>NUCLEOTIDE SEQUENCE</scope>
    <source>
        <strain evidence="6">JI20-1</strain>
    </source>
</reference>
<protein>
    <submittedName>
        <fullName evidence="5">rRNA maturation endonuclease Nob1</fullName>
    </submittedName>
</protein>
<dbReference type="GeneID" id="91107977"/>
<dbReference type="STRING" id="1407499.HHUB_3300"/>
<dbReference type="KEGG" id="hhb:Hhub_3300"/>
<evidence type="ECO:0000259" key="4">
    <source>
        <dbReference type="Pfam" id="PF17146"/>
    </source>
</evidence>
<dbReference type="InterPro" id="IPR039907">
    <property type="entry name" value="NOB1"/>
</dbReference>
<evidence type="ECO:0000313" key="5">
    <source>
        <dbReference type="EMBL" id="CQH60812.1"/>
    </source>
</evidence>
<dbReference type="Gene3D" id="2.20.28.10">
    <property type="match status" value="1"/>
</dbReference>
<organism evidence="5 6">
    <name type="scientific">Halobacterium hubeiense</name>
    <dbReference type="NCBI Taxonomy" id="1407499"/>
    <lineage>
        <taxon>Archaea</taxon>
        <taxon>Methanobacteriati</taxon>
        <taxon>Methanobacteriota</taxon>
        <taxon>Stenosarchaea group</taxon>
        <taxon>Halobacteria</taxon>
        <taxon>Halobacteriales</taxon>
        <taxon>Halobacteriaceae</taxon>
        <taxon>Halobacterium</taxon>
    </lineage>
</organism>
<evidence type="ECO:0000313" key="6">
    <source>
        <dbReference type="Proteomes" id="UP000066737"/>
    </source>
</evidence>
<name>A0A0U5D047_9EURY</name>
<dbReference type="GO" id="GO:0016787">
    <property type="term" value="F:hydrolase activity"/>
    <property type="evidence" value="ECO:0007669"/>
    <property type="project" value="UniProtKB-KW"/>
</dbReference>
<evidence type="ECO:0000256" key="3">
    <source>
        <dbReference type="ARBA" id="ARBA00022801"/>
    </source>
</evidence>
<dbReference type="GO" id="GO:0030688">
    <property type="term" value="C:preribosome, small subunit precursor"/>
    <property type="evidence" value="ECO:0007669"/>
    <property type="project" value="TreeGrafter"/>
</dbReference>
<keyword evidence="3" id="KW-0378">Hydrolase</keyword>
<dbReference type="EMBL" id="LN831302">
    <property type="protein sequence ID" value="CQH60812.1"/>
    <property type="molecule type" value="Genomic_DNA"/>
</dbReference>